<dbReference type="EMBL" id="UYRV01023853">
    <property type="protein sequence ID" value="VDK74388.1"/>
    <property type="molecule type" value="Genomic_DNA"/>
</dbReference>
<reference evidence="2 3" key="1">
    <citation type="submission" date="2018-11" db="EMBL/GenBank/DDBJ databases">
        <authorList>
            <consortium name="Pathogen Informatics"/>
        </authorList>
    </citation>
    <scope>NUCLEOTIDE SEQUENCE [LARGE SCALE GENOMIC DNA]</scope>
</reference>
<feature type="transmembrane region" description="Helical" evidence="1">
    <location>
        <begin position="47"/>
        <end position="71"/>
    </location>
</feature>
<evidence type="ECO:0000256" key="1">
    <source>
        <dbReference type="SAM" id="Phobius"/>
    </source>
</evidence>
<protein>
    <submittedName>
        <fullName evidence="2">Uncharacterized protein</fullName>
    </submittedName>
</protein>
<accession>A0A3P6U6M2</accession>
<feature type="transmembrane region" description="Helical" evidence="1">
    <location>
        <begin position="20"/>
        <end position="41"/>
    </location>
</feature>
<sequence>MYRPKEGKDTQVFYQNMRSLSTSIGGLAVLFFHHPGIFNIWPTSCNLWFVISTCCFSLGICFFALEALNVFQVILSERKNVWGNALVTTVLPIQEISDYTLAAAFTTGSVVMLAAATQHSKATSLIKQ</sequence>
<evidence type="ECO:0000313" key="3">
    <source>
        <dbReference type="Proteomes" id="UP000271889"/>
    </source>
</evidence>
<organism evidence="2 3">
    <name type="scientific">Cylicostephanus goldi</name>
    <name type="common">Nematode worm</name>
    <dbReference type="NCBI Taxonomy" id="71465"/>
    <lineage>
        <taxon>Eukaryota</taxon>
        <taxon>Metazoa</taxon>
        <taxon>Ecdysozoa</taxon>
        <taxon>Nematoda</taxon>
        <taxon>Chromadorea</taxon>
        <taxon>Rhabditida</taxon>
        <taxon>Rhabditina</taxon>
        <taxon>Rhabditomorpha</taxon>
        <taxon>Strongyloidea</taxon>
        <taxon>Strongylidae</taxon>
        <taxon>Cylicostephanus</taxon>
    </lineage>
</organism>
<keyword evidence="1" id="KW-1133">Transmembrane helix</keyword>
<gene>
    <name evidence="2" type="ORF">CGOC_LOCUS7031</name>
</gene>
<keyword evidence="1" id="KW-0472">Membrane</keyword>
<dbReference type="OrthoDB" id="5866693at2759"/>
<keyword evidence="3" id="KW-1185">Reference proteome</keyword>
<dbReference type="Proteomes" id="UP000271889">
    <property type="component" value="Unassembled WGS sequence"/>
</dbReference>
<keyword evidence="1" id="KW-0812">Transmembrane</keyword>
<name>A0A3P6U6M2_CYLGO</name>
<evidence type="ECO:0000313" key="2">
    <source>
        <dbReference type="EMBL" id="VDK74388.1"/>
    </source>
</evidence>
<dbReference type="AlphaFoldDB" id="A0A3P6U6M2"/>
<proteinExistence type="predicted"/>